<dbReference type="SUPFAM" id="SSF56300">
    <property type="entry name" value="Metallo-dependent phosphatases"/>
    <property type="match status" value="1"/>
</dbReference>
<dbReference type="PANTHER" id="PTHR37523">
    <property type="entry name" value="METALLOPHOSPHOESTERASE"/>
    <property type="match status" value="1"/>
</dbReference>
<dbReference type="Proteomes" id="UP000885797">
    <property type="component" value="Unassembled WGS sequence"/>
</dbReference>
<accession>A0A7V2SYY9</accession>
<comment type="caution">
    <text evidence="2">The sequence shown here is derived from an EMBL/GenBank/DDBJ whole genome shotgun (WGS) entry which is preliminary data.</text>
</comment>
<name>A0A7V2SYY9_9BACT</name>
<dbReference type="EMBL" id="DRND01000382">
    <property type="protein sequence ID" value="HFC47184.1"/>
    <property type="molecule type" value="Genomic_DNA"/>
</dbReference>
<dbReference type="AlphaFoldDB" id="A0A7V2SYY9"/>
<dbReference type="InterPro" id="IPR004843">
    <property type="entry name" value="Calcineurin-like_PHP"/>
</dbReference>
<dbReference type="PANTHER" id="PTHR37523:SF1">
    <property type="entry name" value="CALCINEURIN-LIKE PHOSPHOESTERASE DOMAIN-CONTAINING PROTEIN"/>
    <property type="match status" value="1"/>
</dbReference>
<proteinExistence type="predicted"/>
<dbReference type="Gene3D" id="3.60.21.10">
    <property type="match status" value="1"/>
</dbReference>
<evidence type="ECO:0000259" key="1">
    <source>
        <dbReference type="Pfam" id="PF00149"/>
    </source>
</evidence>
<evidence type="ECO:0000313" key="2">
    <source>
        <dbReference type="EMBL" id="HFC47184.1"/>
    </source>
</evidence>
<protein>
    <recommendedName>
        <fullName evidence="1">Calcineurin-like phosphoesterase domain-containing protein</fullName>
    </recommendedName>
</protein>
<dbReference type="GO" id="GO:0016787">
    <property type="term" value="F:hydrolase activity"/>
    <property type="evidence" value="ECO:0007669"/>
    <property type="project" value="InterPro"/>
</dbReference>
<feature type="domain" description="Calcineurin-like phosphoesterase" evidence="1">
    <location>
        <begin position="1"/>
        <end position="177"/>
    </location>
</feature>
<dbReference type="Pfam" id="PF00149">
    <property type="entry name" value="Metallophos"/>
    <property type="match status" value="1"/>
</dbReference>
<reference evidence="2" key="1">
    <citation type="journal article" date="2020" name="mSystems">
        <title>Genome- and Community-Level Interaction Insights into Carbon Utilization and Element Cycling Functions of Hydrothermarchaeota in Hydrothermal Sediment.</title>
        <authorList>
            <person name="Zhou Z."/>
            <person name="Liu Y."/>
            <person name="Xu W."/>
            <person name="Pan J."/>
            <person name="Luo Z.H."/>
            <person name="Li M."/>
        </authorList>
    </citation>
    <scope>NUCLEOTIDE SEQUENCE [LARGE SCALE GENOMIC DNA]</scope>
    <source>
        <strain evidence="2">HyVt-503</strain>
    </source>
</reference>
<gene>
    <name evidence="2" type="ORF">ENJ63_04805</name>
</gene>
<dbReference type="InterPro" id="IPR029052">
    <property type="entry name" value="Metallo-depent_PP-like"/>
</dbReference>
<organism evidence="2">
    <name type="scientific">Dissulfuribacter thermophilus</name>
    <dbReference type="NCBI Taxonomy" id="1156395"/>
    <lineage>
        <taxon>Bacteria</taxon>
        <taxon>Pseudomonadati</taxon>
        <taxon>Thermodesulfobacteriota</taxon>
        <taxon>Dissulfuribacteria</taxon>
        <taxon>Dissulfuribacterales</taxon>
        <taxon>Dissulfuribacteraceae</taxon>
        <taxon>Dissulfuribacter</taxon>
    </lineage>
</organism>
<sequence length="216" mass="23518">MKIAAFGDIHNSVEPIRSLPLNEFDLVIITGDLTNFGGRDDAMAILDTVKQATQNILAVPGNLDHPPVLELLEELDISIHGKGKIINERIGIFGCGGSNLTPFNTPIEFSEEKLLELLRQAYEHVQDANLHILVSHTPPKDTGLDQISSGANVGSQVVREFIEEVQPALCLTGHIHEAKGETVLGKTKVINPGMLKDGGWIEIDILDDLTVKTILH</sequence>